<evidence type="ECO:0000313" key="3">
    <source>
        <dbReference type="Proteomes" id="UP000295832"/>
    </source>
</evidence>
<evidence type="ECO:0000313" key="2">
    <source>
        <dbReference type="EMBL" id="TDX48926.1"/>
    </source>
</evidence>
<feature type="transmembrane region" description="Helical" evidence="1">
    <location>
        <begin position="87"/>
        <end position="106"/>
    </location>
</feature>
<keyword evidence="1" id="KW-1133">Transmembrane helix</keyword>
<feature type="transmembrane region" description="Helical" evidence="1">
    <location>
        <begin position="112"/>
        <end position="131"/>
    </location>
</feature>
<proteinExistence type="predicted"/>
<protein>
    <submittedName>
        <fullName evidence="2">Uncharacterized protein</fullName>
    </submittedName>
</protein>
<feature type="transmembrane region" description="Helical" evidence="1">
    <location>
        <begin position="47"/>
        <end position="66"/>
    </location>
</feature>
<organism evidence="2 3">
    <name type="scientific">Orenia marismortui</name>
    <dbReference type="NCBI Taxonomy" id="46469"/>
    <lineage>
        <taxon>Bacteria</taxon>
        <taxon>Bacillati</taxon>
        <taxon>Bacillota</taxon>
        <taxon>Clostridia</taxon>
        <taxon>Halanaerobiales</taxon>
        <taxon>Halobacteroidaceae</taxon>
        <taxon>Orenia</taxon>
    </lineage>
</organism>
<reference evidence="2 3" key="1">
    <citation type="submission" date="2019-03" db="EMBL/GenBank/DDBJ databases">
        <title>Subsurface microbial communities from deep shales in Ohio and West Virginia, USA.</title>
        <authorList>
            <person name="Wrighton K."/>
        </authorList>
    </citation>
    <scope>NUCLEOTIDE SEQUENCE [LARGE SCALE GENOMIC DNA]</scope>
    <source>
        <strain evidence="2 3">MSL 6dP</strain>
    </source>
</reference>
<sequence length="227" mass="26639">MITNRKLRFNLIITSLILSLLFILIILILSLGTVFYFEENSIMTRLLYVFCLIIIPLIIIRFLIPLENKGDDKNNLKKVVEYRKSKIFSFTYIIIISFLAFHLYFFPTDNSLYSLNVVVMATYLIATIDMFKPITVVDDNYLLCYISFFGEAKIRFENISCIKMRQRFLGIKHIDVICKLGNDSLENNKKIKVRIFNLENTEKFIKDIVKSIEGVEFDENVKKIINN</sequence>
<comment type="caution">
    <text evidence="2">The sequence shown here is derived from an EMBL/GenBank/DDBJ whole genome shotgun (WGS) entry which is preliminary data.</text>
</comment>
<dbReference type="EMBL" id="SOEG01000024">
    <property type="protein sequence ID" value="TDX48926.1"/>
    <property type="molecule type" value="Genomic_DNA"/>
</dbReference>
<keyword evidence="3" id="KW-1185">Reference proteome</keyword>
<name>A0A4R8GSJ8_9FIRM</name>
<keyword evidence="1" id="KW-0472">Membrane</keyword>
<accession>A0A4R8GSJ8</accession>
<feature type="transmembrane region" description="Helical" evidence="1">
    <location>
        <begin position="12"/>
        <end position="35"/>
    </location>
</feature>
<gene>
    <name evidence="2" type="ORF">C7959_12437</name>
</gene>
<keyword evidence="1" id="KW-0812">Transmembrane</keyword>
<dbReference type="Proteomes" id="UP000295832">
    <property type="component" value="Unassembled WGS sequence"/>
</dbReference>
<evidence type="ECO:0000256" key="1">
    <source>
        <dbReference type="SAM" id="Phobius"/>
    </source>
</evidence>
<dbReference type="AlphaFoldDB" id="A0A4R8GSJ8"/>